<feature type="compositionally biased region" description="Polar residues" evidence="1">
    <location>
        <begin position="8"/>
        <end position="20"/>
    </location>
</feature>
<dbReference type="Proteomes" id="UP000008387">
    <property type="component" value="Plasmid phbz1"/>
</dbReference>
<name>F8KUJ5_HELBC</name>
<dbReference type="RefSeq" id="WP_013882037.1">
    <property type="nucleotide sequence ID" value="NC_015670.1"/>
</dbReference>
<evidence type="ECO:0000313" key="2">
    <source>
        <dbReference type="EMBL" id="CCB80930.1"/>
    </source>
</evidence>
<keyword evidence="2" id="KW-0614">Plasmid</keyword>
<proteinExistence type="predicted"/>
<feature type="region of interest" description="Disordered" evidence="1">
    <location>
        <begin position="1"/>
        <end position="22"/>
    </location>
</feature>
<keyword evidence="3" id="KW-1185">Reference proteome</keyword>
<dbReference type="HOGENOM" id="CLU_3118497_0_0_7"/>
<accession>F8KUJ5</accession>
<geneLocation type="plasmid" evidence="2 3">
    <name>phbz1</name>
</geneLocation>
<sequence length="50" mass="5766">MPKDAQEKPQTPSNSNQNSREALFKAVREKCHNKLKDPEVLAVYQRLAQK</sequence>
<reference evidence="2 3" key="1">
    <citation type="journal article" date="2011" name="J. Bacteriol.">
        <title>Genome sequence of Helicobacter bizzozeronii strain CIII-1, an isolate from human gastric mucosa.</title>
        <authorList>
            <person name="Schott T."/>
            <person name="Rossi M."/>
            <person name="Hanninen M.L."/>
        </authorList>
    </citation>
    <scope>NUCLEOTIDE SEQUENCE [LARGE SCALE GENOMIC DNA]</scope>
    <source>
        <strain evidence="2 3">CIII-1</strain>
    </source>
</reference>
<protein>
    <submittedName>
        <fullName evidence="2">Uncharacterized protein</fullName>
    </submittedName>
</protein>
<dbReference type="AlphaFoldDB" id="F8KUJ5"/>
<dbReference type="KEGG" id="hbi:HBZC1_p0500"/>
<organism evidence="2 3">
    <name type="scientific">Helicobacter bizzozeronii (strain CIII-1)</name>
    <dbReference type="NCBI Taxonomy" id="1002804"/>
    <lineage>
        <taxon>Bacteria</taxon>
        <taxon>Pseudomonadati</taxon>
        <taxon>Campylobacterota</taxon>
        <taxon>Epsilonproteobacteria</taxon>
        <taxon>Campylobacterales</taxon>
        <taxon>Helicobacteraceae</taxon>
        <taxon>Helicobacter</taxon>
    </lineage>
</organism>
<gene>
    <name evidence="2" type="ordered locus">HBZC1_p0500</name>
</gene>
<evidence type="ECO:0000313" key="3">
    <source>
        <dbReference type="Proteomes" id="UP000008387"/>
    </source>
</evidence>
<evidence type="ECO:0000256" key="1">
    <source>
        <dbReference type="SAM" id="MobiDB-lite"/>
    </source>
</evidence>
<dbReference type="EMBL" id="FR871758">
    <property type="protein sequence ID" value="CCB80930.1"/>
    <property type="molecule type" value="Genomic_DNA"/>
</dbReference>
<dbReference type="GeneID" id="64362632"/>